<dbReference type="Proteomes" id="UP000008064">
    <property type="component" value="Unassembled WGS sequence"/>
</dbReference>
<reference evidence="1" key="1">
    <citation type="submission" date="2011-04" db="EMBL/GenBank/DDBJ databases">
        <title>Evolution of plant cell wall degrading machinery underlies the functional diversity of forest fungi.</title>
        <authorList>
            <consortium name="US DOE Joint Genome Institute (JGI-PGF)"/>
            <person name="Eastwood D.C."/>
            <person name="Floudas D."/>
            <person name="Binder M."/>
            <person name="Majcherczyk A."/>
            <person name="Schneider P."/>
            <person name="Aerts A."/>
            <person name="Asiegbu F.O."/>
            <person name="Baker S.E."/>
            <person name="Barry K."/>
            <person name="Bendiksby M."/>
            <person name="Blumentritt M."/>
            <person name="Coutinho P.M."/>
            <person name="Cullen D."/>
            <person name="Cullen D."/>
            <person name="Gathman A."/>
            <person name="Goodell B."/>
            <person name="Henrissat B."/>
            <person name="Ihrmark K."/>
            <person name="Kauserud H."/>
            <person name="Kohler A."/>
            <person name="LaButti K."/>
            <person name="Lapidus A."/>
            <person name="Lavin J.L."/>
            <person name="Lee Y.-H."/>
            <person name="Lindquist E."/>
            <person name="Lilly W."/>
            <person name="Lucas S."/>
            <person name="Morin E."/>
            <person name="Murat C."/>
            <person name="Oguiza J.A."/>
            <person name="Park J."/>
            <person name="Pisabarro A.G."/>
            <person name="Riley R."/>
            <person name="Rosling A."/>
            <person name="Salamov A."/>
            <person name="Schmidt O."/>
            <person name="Schmutz J."/>
            <person name="Skrede I."/>
            <person name="Stenlid J."/>
            <person name="Wiebenga A."/>
            <person name="Xie X."/>
            <person name="Kues U."/>
            <person name="Hibbett D.S."/>
            <person name="Hoffmeister D."/>
            <person name="Hogberg N."/>
            <person name="Martin F."/>
            <person name="Grigoriev I.V."/>
            <person name="Watkinson S.C."/>
        </authorList>
    </citation>
    <scope>NUCLEOTIDE SEQUENCE</scope>
    <source>
        <strain evidence="1">S7.9</strain>
    </source>
</reference>
<dbReference type="EMBL" id="GL945430">
    <property type="protein sequence ID" value="EGO28706.1"/>
    <property type="molecule type" value="Genomic_DNA"/>
</dbReference>
<name>F8NJX0_SERL9</name>
<dbReference type="GeneID" id="18817891"/>
<proteinExistence type="predicted"/>
<gene>
    <name evidence="1" type="ORF">SERLADRAFT_459421</name>
</gene>
<sequence>MPCALKHSSDVKLLLCTAAHAETTFTLILLYDTTYPVIGVIAKPRHIILSELMYRVSSRYTFPSLDRRFPYLASSSTFKDHLHQPWAPLWPSLPQPNRLSF</sequence>
<organism>
    <name type="scientific">Serpula lacrymans var. lacrymans (strain S7.9)</name>
    <name type="common">Dry rot fungus</name>
    <dbReference type="NCBI Taxonomy" id="578457"/>
    <lineage>
        <taxon>Eukaryota</taxon>
        <taxon>Fungi</taxon>
        <taxon>Dikarya</taxon>
        <taxon>Basidiomycota</taxon>
        <taxon>Agaricomycotina</taxon>
        <taxon>Agaricomycetes</taxon>
        <taxon>Agaricomycetidae</taxon>
        <taxon>Boletales</taxon>
        <taxon>Coniophorineae</taxon>
        <taxon>Serpulaceae</taxon>
        <taxon>Serpula</taxon>
    </lineage>
</organism>
<evidence type="ECO:0000313" key="1">
    <source>
        <dbReference type="EMBL" id="EGO28706.1"/>
    </source>
</evidence>
<dbReference type="HOGENOM" id="CLU_2298485_0_0_1"/>
<feature type="non-terminal residue" evidence="1">
    <location>
        <position position="101"/>
    </location>
</feature>
<dbReference type="RefSeq" id="XP_007314905.1">
    <property type="nucleotide sequence ID" value="XM_007314843.1"/>
</dbReference>
<accession>F8NJX0</accession>
<dbReference type="KEGG" id="sla:SERLADRAFT_459421"/>
<protein>
    <submittedName>
        <fullName evidence="1">Uncharacterized protein</fullName>
    </submittedName>
</protein>
<dbReference type="AlphaFoldDB" id="F8NJX0"/>